<reference evidence="2 3" key="1">
    <citation type="journal article" date="2019" name="Commun. Biol.">
        <title>The bagworm genome reveals a unique fibroin gene that provides high tensile strength.</title>
        <authorList>
            <person name="Kono N."/>
            <person name="Nakamura H."/>
            <person name="Ohtoshi R."/>
            <person name="Tomita M."/>
            <person name="Numata K."/>
            <person name="Arakawa K."/>
        </authorList>
    </citation>
    <scope>NUCLEOTIDE SEQUENCE [LARGE SCALE GENOMIC DNA]</scope>
</reference>
<comment type="caution">
    <text evidence="2">The sequence shown here is derived from an EMBL/GenBank/DDBJ whole genome shotgun (WGS) entry which is preliminary data.</text>
</comment>
<dbReference type="AlphaFoldDB" id="A0A4C1U0Y9"/>
<accession>A0A4C1U0Y9</accession>
<dbReference type="EMBL" id="BGZK01000114">
    <property type="protein sequence ID" value="GBP20011.1"/>
    <property type="molecule type" value="Genomic_DNA"/>
</dbReference>
<gene>
    <name evidence="2" type="ORF">EVAR_13777_1</name>
</gene>
<evidence type="ECO:0000256" key="1">
    <source>
        <dbReference type="SAM" id="MobiDB-lite"/>
    </source>
</evidence>
<protein>
    <submittedName>
        <fullName evidence="2">Uncharacterized protein</fullName>
    </submittedName>
</protein>
<sequence length="106" mass="11727">MQDSPKNCPRTSMVNANNNRTDMMHGPAILTSYSLRQKYTFRRIDGSIEDEHVSPRGPVPASSSPVPFLLNPKSPPQKGRKYVDGTETKNVVPALRPNTTNAVFMA</sequence>
<keyword evidence="3" id="KW-1185">Reference proteome</keyword>
<proteinExistence type="predicted"/>
<feature type="compositionally biased region" description="Polar residues" evidence="1">
    <location>
        <begin position="1"/>
        <end position="21"/>
    </location>
</feature>
<feature type="region of interest" description="Disordered" evidence="1">
    <location>
        <begin position="49"/>
        <end position="89"/>
    </location>
</feature>
<evidence type="ECO:0000313" key="3">
    <source>
        <dbReference type="Proteomes" id="UP000299102"/>
    </source>
</evidence>
<dbReference type="Proteomes" id="UP000299102">
    <property type="component" value="Unassembled WGS sequence"/>
</dbReference>
<organism evidence="2 3">
    <name type="scientific">Eumeta variegata</name>
    <name type="common">Bagworm moth</name>
    <name type="synonym">Eumeta japonica</name>
    <dbReference type="NCBI Taxonomy" id="151549"/>
    <lineage>
        <taxon>Eukaryota</taxon>
        <taxon>Metazoa</taxon>
        <taxon>Ecdysozoa</taxon>
        <taxon>Arthropoda</taxon>
        <taxon>Hexapoda</taxon>
        <taxon>Insecta</taxon>
        <taxon>Pterygota</taxon>
        <taxon>Neoptera</taxon>
        <taxon>Endopterygota</taxon>
        <taxon>Lepidoptera</taxon>
        <taxon>Glossata</taxon>
        <taxon>Ditrysia</taxon>
        <taxon>Tineoidea</taxon>
        <taxon>Psychidae</taxon>
        <taxon>Oiketicinae</taxon>
        <taxon>Eumeta</taxon>
    </lineage>
</organism>
<name>A0A4C1U0Y9_EUMVA</name>
<evidence type="ECO:0000313" key="2">
    <source>
        <dbReference type="EMBL" id="GBP20011.1"/>
    </source>
</evidence>
<feature type="region of interest" description="Disordered" evidence="1">
    <location>
        <begin position="1"/>
        <end position="24"/>
    </location>
</feature>